<reference evidence="3" key="2">
    <citation type="submission" date="2021-04" db="EMBL/GenBank/DDBJ databases">
        <authorList>
            <person name="Gilroy R."/>
        </authorList>
    </citation>
    <scope>NUCLEOTIDE SEQUENCE</scope>
    <source>
        <strain evidence="3">CHK189-11263</strain>
    </source>
</reference>
<comment type="caution">
    <text evidence="3">The sequence shown here is derived from an EMBL/GenBank/DDBJ whole genome shotgun (WGS) entry which is preliminary data.</text>
</comment>
<keyword evidence="2" id="KW-0732">Signal</keyword>
<dbReference type="AlphaFoldDB" id="A0A9D2M8H7"/>
<evidence type="ECO:0000313" key="3">
    <source>
        <dbReference type="EMBL" id="HJB56106.1"/>
    </source>
</evidence>
<dbReference type="EMBL" id="DWYC01000011">
    <property type="protein sequence ID" value="HJB56106.1"/>
    <property type="molecule type" value="Genomic_DNA"/>
</dbReference>
<name>A0A9D2M8H7_9FIRM</name>
<evidence type="ECO:0000313" key="4">
    <source>
        <dbReference type="Proteomes" id="UP000824208"/>
    </source>
</evidence>
<evidence type="ECO:0000256" key="2">
    <source>
        <dbReference type="SAM" id="SignalP"/>
    </source>
</evidence>
<sequence>MKAVFPLCLTLALLAGCGGTPADAGSSPSPSATPEPVEGAAPASLAEDETPDYVTLRLVDGAETGELVLAGEGAGEVYTLTVGELPVTVDGAEASAGDLTDGMMVTLATNGLVLETYPARFGDVYGLEAETPIGGSYTDLCGFYLKVLDDLWQVDSGLNSGITQAAVDLSQAPGNLTEGEKDALIWCFGQSHGVDAFAATWDELAEGGYLTEAAAGEGPALYQWGDGCHFSITPHEGAEGEAYSLPVLRFDAEKHRSPLGAYFFYDCTAVWPEFGTWSDYQVGAEMIS</sequence>
<feature type="chain" id="PRO_5038997476" description="Lipoprotein" evidence="2">
    <location>
        <begin position="25"/>
        <end position="288"/>
    </location>
</feature>
<gene>
    <name evidence="3" type="ORF">H9714_00985</name>
</gene>
<feature type="region of interest" description="Disordered" evidence="1">
    <location>
        <begin position="20"/>
        <end position="46"/>
    </location>
</feature>
<dbReference type="PROSITE" id="PS51257">
    <property type="entry name" value="PROKAR_LIPOPROTEIN"/>
    <property type="match status" value="1"/>
</dbReference>
<feature type="signal peptide" evidence="2">
    <location>
        <begin position="1"/>
        <end position="24"/>
    </location>
</feature>
<reference evidence="3" key="1">
    <citation type="journal article" date="2021" name="PeerJ">
        <title>Extensive microbial diversity within the chicken gut microbiome revealed by metagenomics and culture.</title>
        <authorList>
            <person name="Gilroy R."/>
            <person name="Ravi A."/>
            <person name="Getino M."/>
            <person name="Pursley I."/>
            <person name="Horton D.L."/>
            <person name="Alikhan N.F."/>
            <person name="Baker D."/>
            <person name="Gharbi K."/>
            <person name="Hall N."/>
            <person name="Watson M."/>
            <person name="Adriaenssens E.M."/>
            <person name="Foster-Nyarko E."/>
            <person name="Jarju S."/>
            <person name="Secka A."/>
            <person name="Antonio M."/>
            <person name="Oren A."/>
            <person name="Chaudhuri R.R."/>
            <person name="La Ragione R."/>
            <person name="Hildebrand F."/>
            <person name="Pallen M.J."/>
        </authorList>
    </citation>
    <scope>NUCLEOTIDE SEQUENCE</scope>
    <source>
        <strain evidence="3">CHK189-11263</strain>
    </source>
</reference>
<dbReference type="Proteomes" id="UP000824208">
    <property type="component" value="Unassembled WGS sequence"/>
</dbReference>
<proteinExistence type="predicted"/>
<accession>A0A9D2M8H7</accession>
<protein>
    <recommendedName>
        <fullName evidence="5">Lipoprotein</fullName>
    </recommendedName>
</protein>
<evidence type="ECO:0000256" key="1">
    <source>
        <dbReference type="SAM" id="MobiDB-lite"/>
    </source>
</evidence>
<organism evidence="3 4">
    <name type="scientific">Candidatus Flavonifractor intestinipullorum</name>
    <dbReference type="NCBI Taxonomy" id="2838587"/>
    <lineage>
        <taxon>Bacteria</taxon>
        <taxon>Bacillati</taxon>
        <taxon>Bacillota</taxon>
        <taxon>Clostridia</taxon>
        <taxon>Eubacteriales</taxon>
        <taxon>Oscillospiraceae</taxon>
        <taxon>Flavonifractor</taxon>
    </lineage>
</organism>
<feature type="compositionally biased region" description="Low complexity" evidence="1">
    <location>
        <begin position="20"/>
        <end position="34"/>
    </location>
</feature>
<evidence type="ECO:0008006" key="5">
    <source>
        <dbReference type="Google" id="ProtNLM"/>
    </source>
</evidence>